<evidence type="ECO:0000256" key="4">
    <source>
        <dbReference type="ARBA" id="ARBA00020295"/>
    </source>
</evidence>
<dbReference type="Pfam" id="PF02446">
    <property type="entry name" value="Glyco_hydro_77"/>
    <property type="match status" value="1"/>
</dbReference>
<sequence>MRTSGILMHISSLPSKYGIGTMGREARKYVDFLAKAGQTYWQILPICPTSYGDSPYQSFSSFAGNPYFIDLDLLCKDKLLKKAECDSYFWGKSDTEVDYGILYENRYDLLKKAYKRFVKNLPDDYEVFCEEQSEWLDNYALFMALKDANGGNEWSKWEKSLKFREEASIVQTRKTYAEEMDFYKMLQYLFFRQWNSLKAYANEKGIQIIGDVPIYVAMDSADVWANPSQFYLDEKLELIEVAGCPPDAFSADGQLWGNPLFRWDVMKADGYTWWTKRIAAMSKIYDVVRIDHFRGFDSYYAIPAKDDTARNGKWKEGPGMDLFRCMEQKLGRLNIIVEDLGYLTPSVLKLVKDSGFPGMKLIQFAFDTREESDYLPHNYQKHSVVYTGTHDNDTILGWMKNAPRESVNFAKKYFNLTKEEGYNWGMMRGAWASVSDMAIVPMQDILGLDGKARMNTPSTLGCNWKWRAKEGQITPQLANKVRKYMKLYGRERCEVVK</sequence>
<evidence type="ECO:0000313" key="11">
    <source>
        <dbReference type="EMBL" id="MBC5713364.1"/>
    </source>
</evidence>
<organism evidence="11 12">
    <name type="scientific">Roseburia zhanii</name>
    <dbReference type="NCBI Taxonomy" id="2763064"/>
    <lineage>
        <taxon>Bacteria</taxon>
        <taxon>Bacillati</taxon>
        <taxon>Bacillota</taxon>
        <taxon>Clostridia</taxon>
        <taxon>Lachnospirales</taxon>
        <taxon>Lachnospiraceae</taxon>
        <taxon>Roseburia</taxon>
    </lineage>
</organism>
<protein>
    <recommendedName>
        <fullName evidence="4 10">4-alpha-glucanotransferase</fullName>
        <ecNumber evidence="3 10">2.4.1.25</ecNumber>
    </recommendedName>
    <alternativeName>
        <fullName evidence="8 10">Amylomaltase</fullName>
    </alternativeName>
    <alternativeName>
        <fullName evidence="9 10">Disproportionating enzyme</fullName>
    </alternativeName>
</protein>
<evidence type="ECO:0000313" key="12">
    <source>
        <dbReference type="Proteomes" id="UP000606720"/>
    </source>
</evidence>
<comment type="caution">
    <text evidence="11">The sequence shown here is derived from an EMBL/GenBank/DDBJ whole genome shotgun (WGS) entry which is preliminary data.</text>
</comment>
<accession>A0A923RUL9</accession>
<keyword evidence="7 10" id="KW-0119">Carbohydrate metabolism</keyword>
<evidence type="ECO:0000256" key="5">
    <source>
        <dbReference type="ARBA" id="ARBA00022676"/>
    </source>
</evidence>
<name>A0A923RUL9_9FIRM</name>
<evidence type="ECO:0000256" key="10">
    <source>
        <dbReference type="RuleBase" id="RU361207"/>
    </source>
</evidence>
<proteinExistence type="inferred from homology"/>
<keyword evidence="5 10" id="KW-0328">Glycosyltransferase</keyword>
<evidence type="ECO:0000256" key="3">
    <source>
        <dbReference type="ARBA" id="ARBA00012560"/>
    </source>
</evidence>
<dbReference type="EMBL" id="JACOPH010000002">
    <property type="protein sequence ID" value="MBC5713364.1"/>
    <property type="molecule type" value="Genomic_DNA"/>
</dbReference>
<dbReference type="PANTHER" id="PTHR32438:SF5">
    <property type="entry name" value="4-ALPHA-GLUCANOTRANSFERASE DPE1, CHLOROPLASTIC_AMYLOPLASTIC"/>
    <property type="match status" value="1"/>
</dbReference>
<dbReference type="InterPro" id="IPR017853">
    <property type="entry name" value="GH"/>
</dbReference>
<evidence type="ECO:0000256" key="2">
    <source>
        <dbReference type="ARBA" id="ARBA00005684"/>
    </source>
</evidence>
<dbReference type="Proteomes" id="UP000606720">
    <property type="component" value="Unassembled WGS sequence"/>
</dbReference>
<dbReference type="NCBIfam" id="NF011080">
    <property type="entry name" value="PRK14508.1-3"/>
    <property type="match status" value="1"/>
</dbReference>
<dbReference type="PANTHER" id="PTHR32438">
    <property type="entry name" value="4-ALPHA-GLUCANOTRANSFERASE DPE1, CHLOROPLASTIC/AMYLOPLASTIC"/>
    <property type="match status" value="1"/>
</dbReference>
<dbReference type="InterPro" id="IPR003385">
    <property type="entry name" value="Glyco_hydro_77"/>
</dbReference>
<gene>
    <name evidence="11" type="primary">malQ</name>
    <name evidence="11" type="ORF">H8S17_03905</name>
</gene>
<dbReference type="GO" id="GO:0005975">
    <property type="term" value="P:carbohydrate metabolic process"/>
    <property type="evidence" value="ECO:0007669"/>
    <property type="project" value="InterPro"/>
</dbReference>
<keyword evidence="12" id="KW-1185">Reference proteome</keyword>
<dbReference type="Gene3D" id="3.20.20.80">
    <property type="entry name" value="Glycosidases"/>
    <property type="match status" value="1"/>
</dbReference>
<reference evidence="11" key="1">
    <citation type="submission" date="2020-08" db="EMBL/GenBank/DDBJ databases">
        <title>Genome public.</title>
        <authorList>
            <person name="Liu C."/>
            <person name="Sun Q."/>
        </authorList>
    </citation>
    <scope>NUCLEOTIDE SEQUENCE</scope>
    <source>
        <strain evidence="11">BX1005</strain>
    </source>
</reference>
<evidence type="ECO:0000256" key="7">
    <source>
        <dbReference type="ARBA" id="ARBA00023277"/>
    </source>
</evidence>
<dbReference type="EC" id="2.4.1.25" evidence="3 10"/>
<dbReference type="AlphaFoldDB" id="A0A923RUL9"/>
<comment type="similarity">
    <text evidence="2 10">Belongs to the disproportionating enzyme family.</text>
</comment>
<dbReference type="RefSeq" id="WP_186866320.1">
    <property type="nucleotide sequence ID" value="NZ_JACOPH010000002.1"/>
</dbReference>
<dbReference type="SUPFAM" id="SSF51445">
    <property type="entry name" value="(Trans)glycosidases"/>
    <property type="match status" value="1"/>
</dbReference>
<evidence type="ECO:0000256" key="8">
    <source>
        <dbReference type="ARBA" id="ARBA00031423"/>
    </source>
</evidence>
<evidence type="ECO:0000256" key="1">
    <source>
        <dbReference type="ARBA" id="ARBA00000439"/>
    </source>
</evidence>
<dbReference type="NCBIfam" id="TIGR00217">
    <property type="entry name" value="malQ"/>
    <property type="match status" value="1"/>
</dbReference>
<evidence type="ECO:0000256" key="9">
    <source>
        <dbReference type="ARBA" id="ARBA00031501"/>
    </source>
</evidence>
<keyword evidence="6 10" id="KW-0808">Transferase</keyword>
<evidence type="ECO:0000256" key="6">
    <source>
        <dbReference type="ARBA" id="ARBA00022679"/>
    </source>
</evidence>
<dbReference type="GO" id="GO:0004134">
    <property type="term" value="F:4-alpha-glucanotransferase activity"/>
    <property type="evidence" value="ECO:0007669"/>
    <property type="project" value="UniProtKB-EC"/>
</dbReference>
<comment type="catalytic activity">
    <reaction evidence="1 10">
        <text>Transfers a segment of a (1-&gt;4)-alpha-D-glucan to a new position in an acceptor, which may be glucose or a (1-&gt;4)-alpha-D-glucan.</text>
        <dbReference type="EC" id="2.4.1.25"/>
    </reaction>
</comment>